<feature type="compositionally biased region" description="Low complexity" evidence="4">
    <location>
        <begin position="105"/>
        <end position="118"/>
    </location>
</feature>
<reference evidence="5 6" key="1">
    <citation type="journal article" date="2016" name="Nat. Commun.">
        <title>Thousands of microbial genomes shed light on interconnected biogeochemical processes in an aquifer system.</title>
        <authorList>
            <person name="Anantharaman K."/>
            <person name="Brown C.T."/>
            <person name="Hug L.A."/>
            <person name="Sharon I."/>
            <person name="Castelle C.J."/>
            <person name="Probst A.J."/>
            <person name="Thomas B.C."/>
            <person name="Singh A."/>
            <person name="Wilkins M.J."/>
            <person name="Karaoz U."/>
            <person name="Brodie E.L."/>
            <person name="Williams K.H."/>
            <person name="Hubbard S.S."/>
            <person name="Banfield J.F."/>
        </authorList>
    </citation>
    <scope>NUCLEOTIDE SEQUENCE [LARGE SCALE GENOMIC DNA]</scope>
</reference>
<dbReference type="GO" id="GO:0003735">
    <property type="term" value="F:structural constituent of ribosome"/>
    <property type="evidence" value="ECO:0007669"/>
    <property type="project" value="InterPro"/>
</dbReference>
<accession>A0A1F5KM80</accession>
<protein>
    <recommendedName>
        <fullName evidence="3">Small ribosomal subunit protein bS16</fullName>
    </recommendedName>
</protein>
<comment type="caution">
    <text evidence="5">The sequence shown here is derived from an EMBL/GenBank/DDBJ whole genome shotgun (WGS) entry which is preliminary data.</text>
</comment>
<dbReference type="STRING" id="1797785.A3B45_01950"/>
<name>A0A1F5KM80_9BACT</name>
<dbReference type="HAMAP" id="MF_00385">
    <property type="entry name" value="Ribosomal_bS16"/>
    <property type="match status" value="1"/>
</dbReference>
<feature type="compositionally biased region" description="Basic and acidic residues" evidence="4">
    <location>
        <begin position="95"/>
        <end position="104"/>
    </location>
</feature>
<dbReference type="InterPro" id="IPR023803">
    <property type="entry name" value="Ribosomal_bS16_dom_sf"/>
</dbReference>
<dbReference type="SUPFAM" id="SSF54565">
    <property type="entry name" value="Ribosomal protein S16"/>
    <property type="match status" value="1"/>
</dbReference>
<dbReference type="GO" id="GO:0015935">
    <property type="term" value="C:small ribosomal subunit"/>
    <property type="evidence" value="ECO:0007669"/>
    <property type="project" value="TreeGrafter"/>
</dbReference>
<feature type="compositionally biased region" description="Basic residues" evidence="4">
    <location>
        <begin position="70"/>
        <end position="80"/>
    </location>
</feature>
<dbReference type="EMBL" id="MFDM01000031">
    <property type="protein sequence ID" value="OGE41964.1"/>
    <property type="molecule type" value="Genomic_DNA"/>
</dbReference>
<dbReference type="Proteomes" id="UP000178565">
    <property type="component" value="Unassembled WGS sequence"/>
</dbReference>
<dbReference type="Gene3D" id="3.30.1320.10">
    <property type="match status" value="1"/>
</dbReference>
<dbReference type="InterPro" id="IPR000307">
    <property type="entry name" value="Ribosomal_bS16"/>
</dbReference>
<comment type="similarity">
    <text evidence="3">Belongs to the bacterial ribosomal protein bS16 family.</text>
</comment>
<dbReference type="AlphaFoldDB" id="A0A1F5KM80"/>
<evidence type="ECO:0000313" key="6">
    <source>
        <dbReference type="Proteomes" id="UP000178565"/>
    </source>
</evidence>
<dbReference type="Pfam" id="PF00886">
    <property type="entry name" value="Ribosomal_S16"/>
    <property type="match status" value="1"/>
</dbReference>
<evidence type="ECO:0000256" key="1">
    <source>
        <dbReference type="ARBA" id="ARBA00022980"/>
    </source>
</evidence>
<sequence length="135" mass="15252">MRIGTKKRPFYRVVVVDERAKRTGGYIELLGTYNPLTEPKDIKLKQDRIDHWTKQGAQMSDGFLRIIGKAPKRPPRKPKKEKTAEQPATEVPAAEEPKTEETKVTEQPTQTPETVTEPLNNEKGSVQNKKNEGSA</sequence>
<dbReference type="GO" id="GO:0006412">
    <property type="term" value="P:translation"/>
    <property type="evidence" value="ECO:0007669"/>
    <property type="project" value="UniProtKB-UniRule"/>
</dbReference>
<dbReference type="NCBIfam" id="TIGR00002">
    <property type="entry name" value="S16"/>
    <property type="match status" value="1"/>
</dbReference>
<dbReference type="GO" id="GO:0005737">
    <property type="term" value="C:cytoplasm"/>
    <property type="evidence" value="ECO:0007669"/>
    <property type="project" value="UniProtKB-ARBA"/>
</dbReference>
<feature type="compositionally biased region" description="Low complexity" evidence="4">
    <location>
        <begin position="85"/>
        <end position="94"/>
    </location>
</feature>
<keyword evidence="2 3" id="KW-0687">Ribonucleoprotein</keyword>
<proteinExistence type="inferred from homology"/>
<gene>
    <name evidence="3" type="primary">rpsP</name>
    <name evidence="5" type="ORF">A3B45_01950</name>
</gene>
<evidence type="ECO:0000256" key="2">
    <source>
        <dbReference type="ARBA" id="ARBA00023274"/>
    </source>
</evidence>
<evidence type="ECO:0000313" key="5">
    <source>
        <dbReference type="EMBL" id="OGE41964.1"/>
    </source>
</evidence>
<dbReference type="PANTHER" id="PTHR12919">
    <property type="entry name" value="30S RIBOSOMAL PROTEIN S16"/>
    <property type="match status" value="1"/>
</dbReference>
<organism evidence="5 6">
    <name type="scientific">Candidatus Daviesbacteria bacterium RIFCSPLOWO2_01_FULL_39_12</name>
    <dbReference type="NCBI Taxonomy" id="1797785"/>
    <lineage>
        <taxon>Bacteria</taxon>
        <taxon>Candidatus Daviesiibacteriota</taxon>
    </lineage>
</organism>
<keyword evidence="1 3" id="KW-0689">Ribosomal protein</keyword>
<feature type="region of interest" description="Disordered" evidence="4">
    <location>
        <begin position="54"/>
        <end position="135"/>
    </location>
</feature>
<dbReference type="PANTHER" id="PTHR12919:SF20">
    <property type="entry name" value="SMALL RIBOSOMAL SUBUNIT PROTEIN BS16M"/>
    <property type="match status" value="1"/>
</dbReference>
<evidence type="ECO:0000256" key="4">
    <source>
        <dbReference type="SAM" id="MobiDB-lite"/>
    </source>
</evidence>
<evidence type="ECO:0000256" key="3">
    <source>
        <dbReference type="HAMAP-Rule" id="MF_00385"/>
    </source>
</evidence>